<dbReference type="PANTHER" id="PTHR33050">
    <property type="entry name" value="REVERSE TRANSCRIPTASE DOMAIN-CONTAINING PROTEIN"/>
    <property type="match status" value="1"/>
</dbReference>
<comment type="caution">
    <text evidence="2">The sequence shown here is derived from an EMBL/GenBank/DDBJ whole genome shotgun (WGS) entry which is preliminary data.</text>
</comment>
<dbReference type="InterPro" id="IPR052055">
    <property type="entry name" value="Hepadnavirus_pol/RT"/>
</dbReference>
<dbReference type="PANTHER" id="PTHR33050:SF7">
    <property type="entry name" value="RIBONUCLEASE H"/>
    <property type="match status" value="1"/>
</dbReference>
<evidence type="ECO:0008006" key="4">
    <source>
        <dbReference type="Google" id="ProtNLM"/>
    </source>
</evidence>
<reference evidence="2 3" key="1">
    <citation type="submission" date="2024-02" db="EMBL/GenBank/DDBJ databases">
        <authorList>
            <person name="Chen Y."/>
            <person name="Shah S."/>
            <person name="Dougan E. K."/>
            <person name="Thang M."/>
            <person name="Chan C."/>
        </authorList>
    </citation>
    <scope>NUCLEOTIDE SEQUENCE [LARGE SCALE GENOMIC DNA]</scope>
</reference>
<dbReference type="Proteomes" id="UP001642464">
    <property type="component" value="Unassembled WGS sequence"/>
</dbReference>
<feature type="compositionally biased region" description="Basic and acidic residues" evidence="1">
    <location>
        <begin position="321"/>
        <end position="334"/>
    </location>
</feature>
<protein>
    <recommendedName>
        <fullName evidence="4">Reverse transcriptase domain-containing protein</fullName>
    </recommendedName>
</protein>
<proteinExistence type="predicted"/>
<dbReference type="InterPro" id="IPR043502">
    <property type="entry name" value="DNA/RNA_pol_sf"/>
</dbReference>
<organism evidence="2 3">
    <name type="scientific">Durusdinium trenchii</name>
    <dbReference type="NCBI Taxonomy" id="1381693"/>
    <lineage>
        <taxon>Eukaryota</taxon>
        <taxon>Sar</taxon>
        <taxon>Alveolata</taxon>
        <taxon>Dinophyceae</taxon>
        <taxon>Suessiales</taxon>
        <taxon>Symbiodiniaceae</taxon>
        <taxon>Durusdinium</taxon>
    </lineage>
</organism>
<sequence>MAGLSQEEKIASLQPDFQGLLDARGVDATMQAALFDAGVPSIAMLSAVATDRDSLLEVARSELGVDIGARPRDAIKFAALYLSWQSAVKRRVAMDELDADATAHKQPKSVPKVEMQLYRAEFEKRFFRLKDAECPGKPSFEDVCEQLDNGEFRPMALRHFGSRMEEDDAETGSLHLGKAGQVKIKKARVETANPANMEEFRAKVNLMINHLIFARFRYPHKASLDELTPFTAIEYLNYICSKNVAQLESLVVDDVALHRPSLKLIMSYEVQMRKEAVEQVNKGDTWVVALKSVVKNADIRERYFSTPLPVTSAMQSIKEDSWNRQRKWQERQHPYAEQQKGKIKSKTKGKKGAKGKSKGKGSQQLYASTPDGRQLCFAWNNKAEGCAGSCGRVHACRVCLDPGHPMHEHVNDNKDSPSGIPETLEKLANSADRPVKVTVDAFDVLRDAKHDLLDEGLQKLLLDRIAKGYYDAVLMSPPCGTWPFKSGANVGPSRERKLIPDVLKGNLLNNLKGILMANLLSILMANLLNNLKGIPMANLKGNFTAFLKGILTAYLKGILMENLEGILKKFKNSRTAALISVKTSRRAERERPRPWRWGQERDAVLFLNLLVLGRPIEVWYKGKARRAADGLGLNSPGVRPSGHRGGPRSGVAVKLQEAFWQEVVGFTNGFVAGLKGRMDALVEGLGGSPHRKPGDRPSEIHFRRLRAWAEVVQDPDLSAVYDKRGKKGPEDQPARWEEVDFRELRGNYTSAKEHMEKVRAHVESDLEKGWMVKVTFEEAKKRYGDELQVASLGAVPKDPQWSDVRVVHDGTLGLRVNTHLDQPNKMVFPQYDDLEAVLREFKKEAGPRRFMLAFDVKAAHRLIPVQERDWGLQACRLDKEEEVFLNTRGTFGVASAAFWWGRLAGLLFRVFHQVLPQEVSLYLMLFADDGLLLTSGEHCHTLVFALFIYLEVMEVPLSWPKTRGGLETEWIGYTVDLKNWTLGVSKRKVEWLNSWGKLAVSEGRMLGREFRAGLGRMGFLAGAIKVARPFLAPLYAAIARVPGGTYFELHMAVKLAIAFFQEMVGKAPMKRPGVRFVDLLGILKGCPAKGQMDAMDAGSRLWEPLWRRGFAAEALVDVEEDRRK</sequence>
<keyword evidence="3" id="KW-1185">Reference proteome</keyword>
<evidence type="ECO:0000313" key="2">
    <source>
        <dbReference type="EMBL" id="CAK9003746.1"/>
    </source>
</evidence>
<dbReference type="SUPFAM" id="SSF56672">
    <property type="entry name" value="DNA/RNA polymerases"/>
    <property type="match status" value="1"/>
</dbReference>
<evidence type="ECO:0000256" key="1">
    <source>
        <dbReference type="SAM" id="MobiDB-lite"/>
    </source>
</evidence>
<name>A0ABP0IPG8_9DINO</name>
<gene>
    <name evidence="2" type="ORF">SCF082_LOCUS7887</name>
</gene>
<evidence type="ECO:0000313" key="3">
    <source>
        <dbReference type="Proteomes" id="UP001642464"/>
    </source>
</evidence>
<feature type="compositionally biased region" description="Basic residues" evidence="1">
    <location>
        <begin position="341"/>
        <end position="359"/>
    </location>
</feature>
<feature type="region of interest" description="Disordered" evidence="1">
    <location>
        <begin position="321"/>
        <end position="366"/>
    </location>
</feature>
<accession>A0ABP0IPG8</accession>
<dbReference type="EMBL" id="CAXAMM010004481">
    <property type="protein sequence ID" value="CAK9003746.1"/>
    <property type="molecule type" value="Genomic_DNA"/>
</dbReference>